<sequence>MEQEKIYAIRHLSFFYTDEWYKSLIDYTDHTGHITDLFNHKDAAIARWKQLEYDFSHKVDFYNILYCEYSDGDDTDDQKELLAQKTVDELFEIIQELQCHVYGLYEYPKQLKQLVLFNKKSGQYDFCDLRMDDDDVESNIFIPSNFIKDSPLNDEISPPIHDIFIEHDIDLKGTLEELSDTPLLLQRLIEENPDIKFYPPNSLKIQFKDLAQVNALLKKPIEKEARYLSIEEIYQLEQQLNTSNPPPTNRQEEKLFAIWLYREQKYFGYKHILTYTHPDAFTLLGTYIFDNEVFIEGSLQDLSDTPDLLKNFIENNAGYFEYRINPTGIFIESADVIDFSYLLALNALLKQPLFEIRQVTLEELAQL</sequence>
<dbReference type="RefSeq" id="WP_267982017.1">
    <property type="nucleotide sequence ID" value="NZ_JAPQKF010000010.1"/>
</dbReference>
<evidence type="ECO:0000313" key="2">
    <source>
        <dbReference type="Proteomes" id="UP001168524"/>
    </source>
</evidence>
<evidence type="ECO:0000313" key="1">
    <source>
        <dbReference type="EMBL" id="MDN0015760.1"/>
    </source>
</evidence>
<dbReference type="Proteomes" id="UP001168524">
    <property type="component" value="Unassembled WGS sequence"/>
</dbReference>
<comment type="caution">
    <text evidence="1">The sequence shown here is derived from an EMBL/GenBank/DDBJ whole genome shotgun (WGS) entry which is preliminary data.</text>
</comment>
<proteinExistence type="predicted"/>
<organism evidence="1 2">
    <name type="scientific">Acinetobacter thutiue</name>
    <dbReference type="NCBI Taxonomy" id="2998078"/>
    <lineage>
        <taxon>Bacteria</taxon>
        <taxon>Pseudomonadati</taxon>
        <taxon>Pseudomonadota</taxon>
        <taxon>Gammaproteobacteria</taxon>
        <taxon>Moraxellales</taxon>
        <taxon>Moraxellaceae</taxon>
        <taxon>Acinetobacter</taxon>
    </lineage>
</organism>
<keyword evidence="2" id="KW-1185">Reference proteome</keyword>
<gene>
    <name evidence="1" type="ORF">QTA56_16185</name>
</gene>
<dbReference type="EMBL" id="JAUDZE010000010">
    <property type="protein sequence ID" value="MDN0015760.1"/>
    <property type="molecule type" value="Genomic_DNA"/>
</dbReference>
<accession>A0ABT7WSV8</accession>
<name>A0ABT7WSV8_9GAMM</name>
<reference evidence="1" key="1">
    <citation type="submission" date="2023-06" db="EMBL/GenBank/DDBJ databases">
        <title>Two novel species of Acinetobacter isolated from motorbike repairing workshop in Vietnam.</title>
        <authorList>
            <person name="Le N.T.T."/>
        </authorList>
    </citation>
    <scope>NUCLEOTIDE SEQUENCE</scope>
    <source>
        <strain evidence="1">VNH17</strain>
    </source>
</reference>
<protein>
    <recommendedName>
        <fullName evidence="3">DUF4123 domain-containing protein</fullName>
    </recommendedName>
</protein>
<evidence type="ECO:0008006" key="3">
    <source>
        <dbReference type="Google" id="ProtNLM"/>
    </source>
</evidence>